<evidence type="ECO:0000313" key="2">
    <source>
        <dbReference type="EMBL" id="AWN37192.1"/>
    </source>
</evidence>
<accession>A0A2U8VVC4</accession>
<feature type="region of interest" description="Disordered" evidence="1">
    <location>
        <begin position="45"/>
        <end position="132"/>
    </location>
</feature>
<protein>
    <submittedName>
        <fullName evidence="2">TIGR02300 family protein</fullName>
    </submittedName>
</protein>
<keyword evidence="3" id="KW-1185">Reference proteome</keyword>
<dbReference type="Proteomes" id="UP000246058">
    <property type="component" value="Chromosome"/>
</dbReference>
<proteinExistence type="predicted"/>
<dbReference type="KEGG" id="meti:DK427_16850"/>
<organism evidence="2 3">
    <name type="scientific">Methylobacterium radiodurans</name>
    <dbReference type="NCBI Taxonomy" id="2202828"/>
    <lineage>
        <taxon>Bacteria</taxon>
        <taxon>Pseudomonadati</taxon>
        <taxon>Pseudomonadota</taxon>
        <taxon>Alphaproteobacteria</taxon>
        <taxon>Hyphomicrobiales</taxon>
        <taxon>Methylobacteriaceae</taxon>
        <taxon>Methylobacterium</taxon>
    </lineage>
</organism>
<feature type="compositionally biased region" description="Acidic residues" evidence="1">
    <location>
        <begin position="90"/>
        <end position="132"/>
    </location>
</feature>
<sequence length="132" mass="14371">MDHSERGTKRICPTTGRKFYDLNRDPIISPYTGEVVPIVAMASHARRPAPAFSRKGPETEEDEPETEGAELVSLDEADAEEADTGGKDIESDDDLGVEDDANTDDVDDDATLIEDDDDNADGLVDVEDDDED</sequence>
<dbReference type="RefSeq" id="WP_109952271.1">
    <property type="nucleotide sequence ID" value="NZ_CP029551.1"/>
</dbReference>
<dbReference type="InterPro" id="IPR012644">
    <property type="entry name" value="CHP02300_FYDLN_acid"/>
</dbReference>
<dbReference type="NCBIfam" id="TIGR02300">
    <property type="entry name" value="FYDLN_acid"/>
    <property type="match status" value="1"/>
</dbReference>
<dbReference type="OrthoDB" id="9815689at2"/>
<dbReference type="AlphaFoldDB" id="A0A2U8VVC4"/>
<feature type="region of interest" description="Disordered" evidence="1">
    <location>
        <begin position="1"/>
        <end position="29"/>
    </location>
</feature>
<evidence type="ECO:0000256" key="1">
    <source>
        <dbReference type="SAM" id="MobiDB-lite"/>
    </source>
</evidence>
<name>A0A2U8VVC4_9HYPH</name>
<evidence type="ECO:0000313" key="3">
    <source>
        <dbReference type="Proteomes" id="UP000246058"/>
    </source>
</evidence>
<feature type="compositionally biased region" description="Acidic residues" evidence="1">
    <location>
        <begin position="59"/>
        <end position="83"/>
    </location>
</feature>
<dbReference type="EMBL" id="CP029551">
    <property type="protein sequence ID" value="AWN37192.1"/>
    <property type="molecule type" value="Genomic_DNA"/>
</dbReference>
<dbReference type="Pfam" id="PF09538">
    <property type="entry name" value="FYDLN_acid"/>
    <property type="match status" value="1"/>
</dbReference>
<gene>
    <name evidence="2" type="ORF">DK427_16850</name>
</gene>
<reference evidence="2 3" key="1">
    <citation type="submission" date="2018-05" db="EMBL/GenBank/DDBJ databases">
        <title>Complete Genome Sequence of Methylobacterium sp. 17Sr1-43.</title>
        <authorList>
            <person name="Srinivasan S."/>
        </authorList>
    </citation>
    <scope>NUCLEOTIDE SEQUENCE [LARGE SCALE GENOMIC DNA]</scope>
    <source>
        <strain evidence="2 3">17Sr1-43</strain>
    </source>
</reference>